<dbReference type="PROSITE" id="PS00678">
    <property type="entry name" value="WD_REPEATS_1"/>
    <property type="match status" value="2"/>
</dbReference>
<dbReference type="PROSITE" id="PS50294">
    <property type="entry name" value="WD_REPEATS_REGION"/>
    <property type="match status" value="3"/>
</dbReference>
<comment type="caution">
    <text evidence="2">The sequence shown here is derived from an EMBL/GenBank/DDBJ whole genome shotgun (WGS) entry which is preliminary data.</text>
</comment>
<dbReference type="InterPro" id="IPR019775">
    <property type="entry name" value="WD40_repeat_CS"/>
</dbReference>
<feature type="repeat" description="WD" evidence="1">
    <location>
        <begin position="341"/>
        <end position="382"/>
    </location>
</feature>
<reference evidence="2" key="1">
    <citation type="submission" date="2021-01" db="EMBL/GenBank/DDBJ databases">
        <authorList>
            <consortium name="Genoscope - CEA"/>
            <person name="William W."/>
        </authorList>
    </citation>
    <scope>NUCLEOTIDE SEQUENCE</scope>
</reference>
<keyword evidence="3" id="KW-1185">Reference proteome</keyword>
<dbReference type="InterPro" id="IPR001646">
    <property type="entry name" value="5peptide_repeat"/>
</dbReference>
<dbReference type="Pfam" id="PF00805">
    <property type="entry name" value="Pentapeptide"/>
    <property type="match status" value="1"/>
</dbReference>
<dbReference type="OrthoDB" id="16717at2759"/>
<feature type="repeat" description="WD" evidence="1">
    <location>
        <begin position="299"/>
        <end position="340"/>
    </location>
</feature>
<gene>
    <name evidence="2" type="ORF">POCTA_138.1.T0310347</name>
</gene>
<dbReference type="PANTHER" id="PTHR45333:SF1">
    <property type="entry name" value="CHROMOSOME UNDETERMINED SCAFFOLD_625, WHOLE GENOME SHOTGUN SEQUENCE"/>
    <property type="match status" value="1"/>
</dbReference>
<dbReference type="PROSITE" id="PS50082">
    <property type="entry name" value="WD_REPEATS_2"/>
    <property type="match status" value="3"/>
</dbReference>
<dbReference type="AlphaFoldDB" id="A0A8S1TQ06"/>
<dbReference type="SMART" id="SM00320">
    <property type="entry name" value="WD40"/>
    <property type="match status" value="4"/>
</dbReference>
<organism evidence="2 3">
    <name type="scientific">Paramecium octaurelia</name>
    <dbReference type="NCBI Taxonomy" id="43137"/>
    <lineage>
        <taxon>Eukaryota</taxon>
        <taxon>Sar</taxon>
        <taxon>Alveolata</taxon>
        <taxon>Ciliophora</taxon>
        <taxon>Intramacronucleata</taxon>
        <taxon>Oligohymenophorea</taxon>
        <taxon>Peniculida</taxon>
        <taxon>Parameciidae</taxon>
        <taxon>Paramecium</taxon>
    </lineage>
</organism>
<dbReference type="FunFam" id="2.160.20.80:FF:000011">
    <property type="entry name" value="Uncharacterized protein"/>
    <property type="match status" value="1"/>
</dbReference>
<dbReference type="InterPro" id="IPR001680">
    <property type="entry name" value="WD40_rpt"/>
</dbReference>
<dbReference type="PANTHER" id="PTHR45333">
    <property type="entry name" value="MEMBRANE PROTEIN-RELATED"/>
    <property type="match status" value="1"/>
</dbReference>
<dbReference type="Proteomes" id="UP000683925">
    <property type="component" value="Unassembled WGS sequence"/>
</dbReference>
<proteinExistence type="predicted"/>
<sequence length="487" mass="55859">MHYKKEQVEVLYEVLSLSNEVDEVFLPTLINTLKKEKTQDCLKFLSQDQNKFLLEIESQKVETQSLLEKESTLNGEKNIKIITDVLKKVMDHDFNTQNYSMDDYEEFKMDLTTQITLNKKIIEFLKFLVHLTAFDETYIWCGSNSLHLLVQMKVDLREQCFENIRIRNTSLVGGNFVRCIFNGSEFDNVDISGMNLNQAQLINCNWKNIKIHELKKLKGHNGSVNQVCFSLDGKSLASCSDDNLIRLWDVKTGKIKSRIKVKGQVKSVCFSHNESTLAFSSGKVVYLWNLKTRKQQAKLNGHFQEVSSICFSSNGAKLVSGGGDKFICVWDVKTGQQKAKLYGHSNAVQSICYSPDGTTLASGSKDTSIRLRDVKTGQQKAKLDGSVRYLHSFLTHQNRCGSSTLRPEYESSTLRPEYESLFVFGMQKHQRKYLNQIVAIKFCLPSLTYHFRIAPYCQMLILIVQYLESVRFLCSKHQEHLSYKDNS</sequence>
<evidence type="ECO:0000256" key="1">
    <source>
        <dbReference type="PROSITE-ProRule" id="PRU00221"/>
    </source>
</evidence>
<dbReference type="CDD" id="cd00200">
    <property type="entry name" value="WD40"/>
    <property type="match status" value="1"/>
</dbReference>
<evidence type="ECO:0000313" key="2">
    <source>
        <dbReference type="EMBL" id="CAD8156201.1"/>
    </source>
</evidence>
<feature type="repeat" description="WD" evidence="1">
    <location>
        <begin position="217"/>
        <end position="258"/>
    </location>
</feature>
<dbReference type="EMBL" id="CAJJDP010000031">
    <property type="protein sequence ID" value="CAD8156201.1"/>
    <property type="molecule type" value="Genomic_DNA"/>
</dbReference>
<dbReference type="Pfam" id="PF00400">
    <property type="entry name" value="WD40"/>
    <property type="match status" value="3"/>
</dbReference>
<name>A0A8S1TQ06_PAROT</name>
<protein>
    <submittedName>
        <fullName evidence="2">Uncharacterized protein</fullName>
    </submittedName>
</protein>
<accession>A0A8S1TQ06</accession>
<keyword evidence="1" id="KW-0853">WD repeat</keyword>
<evidence type="ECO:0000313" key="3">
    <source>
        <dbReference type="Proteomes" id="UP000683925"/>
    </source>
</evidence>